<proteinExistence type="predicted"/>
<dbReference type="EMBL" id="BQNB010014151">
    <property type="protein sequence ID" value="GJT24640.1"/>
    <property type="molecule type" value="Genomic_DNA"/>
</dbReference>
<name>A0ABQ5CC39_9ASTR</name>
<dbReference type="InterPro" id="IPR043128">
    <property type="entry name" value="Rev_trsase/Diguanyl_cyclase"/>
</dbReference>
<reference evidence="5" key="1">
    <citation type="journal article" date="2022" name="Int. J. Mol. Sci.">
        <title>Draft Genome of Tanacetum Coccineum: Genomic Comparison of Closely Related Tanacetum-Family Plants.</title>
        <authorList>
            <person name="Yamashiro T."/>
            <person name="Shiraishi A."/>
            <person name="Nakayama K."/>
            <person name="Satake H."/>
        </authorList>
    </citation>
    <scope>NUCLEOTIDE SEQUENCE</scope>
</reference>
<keyword evidence="5" id="KW-0808">Transferase</keyword>
<gene>
    <name evidence="5" type="ORF">Tco_0894577</name>
</gene>
<evidence type="ECO:0000313" key="6">
    <source>
        <dbReference type="Proteomes" id="UP001151760"/>
    </source>
</evidence>
<feature type="compositionally biased region" description="Low complexity" evidence="3">
    <location>
        <begin position="10"/>
        <end position="22"/>
    </location>
</feature>
<accession>A0ABQ5CC39</accession>
<keyword evidence="6" id="KW-1185">Reference proteome</keyword>
<feature type="region of interest" description="Disordered" evidence="3">
    <location>
        <begin position="1"/>
        <end position="22"/>
    </location>
</feature>
<comment type="caution">
    <text evidence="5">The sequence shown here is derived from an EMBL/GenBank/DDBJ whole genome shotgun (WGS) entry which is preliminary data.</text>
</comment>
<reference evidence="5" key="2">
    <citation type="submission" date="2022-01" db="EMBL/GenBank/DDBJ databases">
        <authorList>
            <person name="Yamashiro T."/>
            <person name="Shiraishi A."/>
            <person name="Satake H."/>
            <person name="Nakayama K."/>
        </authorList>
    </citation>
    <scope>NUCLEOTIDE SEQUENCE</scope>
</reference>
<dbReference type="InterPro" id="IPR043502">
    <property type="entry name" value="DNA/RNA_pol_sf"/>
</dbReference>
<keyword evidence="1" id="KW-0460">Magnesium</keyword>
<dbReference type="PANTHER" id="PTHR34072:SF52">
    <property type="entry name" value="RIBONUCLEASE H"/>
    <property type="match status" value="1"/>
</dbReference>
<evidence type="ECO:0000259" key="4">
    <source>
        <dbReference type="Pfam" id="PF17919"/>
    </source>
</evidence>
<dbReference type="PROSITE" id="PS00141">
    <property type="entry name" value="ASP_PROTEASE"/>
    <property type="match status" value="1"/>
</dbReference>
<evidence type="ECO:0000256" key="3">
    <source>
        <dbReference type="SAM" id="MobiDB-lite"/>
    </source>
</evidence>
<sequence>MEDQPLSVDASPTALSSATLLSPIQNEGEVGHEVDRLRESTSVGDGSEGLEADPILVLSLLIRSSLESPWLGINIDGRVGAGHSGYLCCDRGWSGQTDSEALVSREAWAHSVGLSSAVHYELQAYRAHTQMQDYRIASQESLTETLIAQVSLLQGQLSADLGQIQALQARDQTHVYDPEGAASTAGNEGVVVDVTMVRGKWNHCSISATVMWMNQVKFATLHFLGNALTWVDSHMGHFKKDCLKLKNGNRGNQRGNGNAPAKVYVVGNARTNRDSNVVTGTFLLNDHYASILFDTGADRSFVSTTFSSLIDITPTTLDDYYDVKLADGKIIRINTIIRGCTLNFLDHPFNIKLMPEFVASSHNGMDGCSKLHGVIDCDREDRSYSGEIGNLIVIGDGKYTCSHGTLSISSFRNENELLEQCKNYPDNGLSKTVHNLGELPGLVFKNKDRSFGSCVYSKMTCDRGYHQLRVREVDIPNAHLDWHSRGSRQEIESIKDWASPKTPTKIRQFLAFEWGDKQEAAFQTLKNKLCSAPILALPQGAENFIVYCDASHKGLGAVLMQNEKVISYASRQPKNHEKNYTTYDLELGAVVFALNI</sequence>
<protein>
    <submittedName>
        <fullName evidence="5">Reverse transcriptase domain-containing protein</fullName>
    </submittedName>
</protein>
<dbReference type="CDD" id="cd00303">
    <property type="entry name" value="retropepsin_like"/>
    <property type="match status" value="1"/>
</dbReference>
<dbReference type="InterPro" id="IPR001969">
    <property type="entry name" value="Aspartic_peptidase_AS"/>
</dbReference>
<dbReference type="SUPFAM" id="SSF56672">
    <property type="entry name" value="DNA/RNA polymerases"/>
    <property type="match status" value="1"/>
</dbReference>
<organism evidence="5 6">
    <name type="scientific">Tanacetum coccineum</name>
    <dbReference type="NCBI Taxonomy" id="301880"/>
    <lineage>
        <taxon>Eukaryota</taxon>
        <taxon>Viridiplantae</taxon>
        <taxon>Streptophyta</taxon>
        <taxon>Embryophyta</taxon>
        <taxon>Tracheophyta</taxon>
        <taxon>Spermatophyta</taxon>
        <taxon>Magnoliopsida</taxon>
        <taxon>eudicotyledons</taxon>
        <taxon>Gunneridae</taxon>
        <taxon>Pentapetalae</taxon>
        <taxon>asterids</taxon>
        <taxon>campanulids</taxon>
        <taxon>Asterales</taxon>
        <taxon>Asteraceae</taxon>
        <taxon>Asteroideae</taxon>
        <taxon>Anthemideae</taxon>
        <taxon>Anthemidinae</taxon>
        <taxon>Tanacetum</taxon>
    </lineage>
</organism>
<evidence type="ECO:0000256" key="1">
    <source>
        <dbReference type="ARBA" id="ARBA00022842"/>
    </source>
</evidence>
<dbReference type="InterPro" id="IPR041577">
    <property type="entry name" value="RT_RNaseH_2"/>
</dbReference>
<dbReference type="Pfam" id="PF08284">
    <property type="entry name" value="RVP_2"/>
    <property type="match status" value="1"/>
</dbReference>
<evidence type="ECO:0000256" key="2">
    <source>
        <dbReference type="ARBA" id="ARBA00022908"/>
    </source>
</evidence>
<feature type="domain" description="Reverse transcriptase/retrotransposon-derived protein RNase H-like" evidence="4">
    <location>
        <begin position="514"/>
        <end position="594"/>
    </location>
</feature>
<evidence type="ECO:0000313" key="5">
    <source>
        <dbReference type="EMBL" id="GJT24640.1"/>
    </source>
</evidence>
<keyword evidence="2" id="KW-0229">DNA integration</keyword>
<dbReference type="PANTHER" id="PTHR34072">
    <property type="entry name" value="ENZYMATIC POLYPROTEIN-RELATED"/>
    <property type="match status" value="1"/>
</dbReference>
<dbReference type="Gene3D" id="3.30.70.270">
    <property type="match status" value="1"/>
</dbReference>
<keyword evidence="5" id="KW-0695">RNA-directed DNA polymerase</keyword>
<dbReference type="Proteomes" id="UP001151760">
    <property type="component" value="Unassembled WGS sequence"/>
</dbReference>
<dbReference type="GO" id="GO:0003964">
    <property type="term" value="F:RNA-directed DNA polymerase activity"/>
    <property type="evidence" value="ECO:0007669"/>
    <property type="project" value="UniProtKB-KW"/>
</dbReference>
<keyword evidence="5" id="KW-0548">Nucleotidyltransferase</keyword>
<dbReference type="Pfam" id="PF17919">
    <property type="entry name" value="RT_RNaseH_2"/>
    <property type="match status" value="1"/>
</dbReference>